<protein>
    <submittedName>
        <fullName evidence="2">IRG-type G domain-containing protein</fullName>
    </submittedName>
</protein>
<organism evidence="1 2">
    <name type="scientific">Panagrolaimus sp. ES5</name>
    <dbReference type="NCBI Taxonomy" id="591445"/>
    <lineage>
        <taxon>Eukaryota</taxon>
        <taxon>Metazoa</taxon>
        <taxon>Ecdysozoa</taxon>
        <taxon>Nematoda</taxon>
        <taxon>Chromadorea</taxon>
        <taxon>Rhabditida</taxon>
        <taxon>Tylenchina</taxon>
        <taxon>Panagrolaimomorpha</taxon>
        <taxon>Panagrolaimoidea</taxon>
        <taxon>Panagrolaimidae</taxon>
        <taxon>Panagrolaimus</taxon>
    </lineage>
</organism>
<name>A0AC34G3F1_9BILA</name>
<evidence type="ECO:0000313" key="2">
    <source>
        <dbReference type="WBParaSite" id="ES5_v2.g24180.t1"/>
    </source>
</evidence>
<sequence>MIKYQQDEKRLLERIHHQHNSIREVSSSDTKSDIVVLGLKNAGKSVIVNAIKKFEFLQNEIINEVSYDEMHSFNDIIKQIENADAKLYLIVIPNTVGSLDAKIASDLVQTNKNIVILLNKSDEIIDNLKKQGTFTSTESYIEKRHNAANFDLSKLNIKNIPIFSMGQGASSVLAHPLTGLALNIGYTWLSSMSSSNESRDYEERALLHTFNNAGIDVSQMNGIMPNQEEYIRRMQGMEVQLNTERALTRQAKESLKRAEQKLKEQMKINAEMQNYLSSKPSKRVKMESKSKLSSAEAAQQNGVDNVNYVNFAFVGHTKNGKSSLINAIRGLTKDDLDAAGVDVLECTQTIKWYTVPNGKMPNVRFYDVPGSGAMSHKAADYFFKT</sequence>
<reference evidence="2" key="1">
    <citation type="submission" date="2022-11" db="UniProtKB">
        <authorList>
            <consortium name="WormBaseParasite"/>
        </authorList>
    </citation>
    <scope>IDENTIFICATION</scope>
</reference>
<dbReference type="Proteomes" id="UP000887579">
    <property type="component" value="Unplaced"/>
</dbReference>
<dbReference type="WBParaSite" id="ES5_v2.g24180.t1">
    <property type="protein sequence ID" value="ES5_v2.g24180.t1"/>
    <property type="gene ID" value="ES5_v2.g24180"/>
</dbReference>
<evidence type="ECO:0000313" key="1">
    <source>
        <dbReference type="Proteomes" id="UP000887579"/>
    </source>
</evidence>
<proteinExistence type="predicted"/>
<accession>A0AC34G3F1</accession>